<evidence type="ECO:0000313" key="3">
    <source>
        <dbReference type="EMBL" id="KRM52996.1"/>
    </source>
</evidence>
<name>A0A0R1ZJJ1_9LACO</name>
<comment type="caution">
    <text evidence="3">The sequence shown here is derived from an EMBL/GenBank/DDBJ whole genome shotgun (WGS) entry which is preliminary data.</text>
</comment>
<dbReference type="PANTHER" id="PTHR41313:SF1">
    <property type="entry name" value="DNA METHYLASE ADENINE-SPECIFIC DOMAIN-CONTAINING PROTEIN"/>
    <property type="match status" value="1"/>
</dbReference>
<dbReference type="InterPro" id="IPR029063">
    <property type="entry name" value="SAM-dependent_MTases_sf"/>
</dbReference>
<dbReference type="Pfam" id="PF21106">
    <property type="entry name" value="YtxK_like"/>
    <property type="match status" value="1"/>
</dbReference>
<evidence type="ECO:0000259" key="2">
    <source>
        <dbReference type="Pfam" id="PF21106"/>
    </source>
</evidence>
<evidence type="ECO:0000259" key="1">
    <source>
        <dbReference type="Pfam" id="PF02384"/>
    </source>
</evidence>
<dbReference type="GO" id="GO:0008170">
    <property type="term" value="F:N-methyltransferase activity"/>
    <property type="evidence" value="ECO:0007669"/>
    <property type="project" value="InterPro"/>
</dbReference>
<dbReference type="GO" id="GO:0003677">
    <property type="term" value="F:DNA binding"/>
    <property type="evidence" value="ECO:0007669"/>
    <property type="project" value="InterPro"/>
</dbReference>
<dbReference type="STRING" id="1423820.FC64_GL000139"/>
<accession>A0A0R1ZJJ1</accession>
<organism evidence="3 4">
    <name type="scientific">Ligilactobacillus araffinosus DSM 20653</name>
    <dbReference type="NCBI Taxonomy" id="1423820"/>
    <lineage>
        <taxon>Bacteria</taxon>
        <taxon>Bacillati</taxon>
        <taxon>Bacillota</taxon>
        <taxon>Bacilli</taxon>
        <taxon>Lactobacillales</taxon>
        <taxon>Lactobacillaceae</taxon>
        <taxon>Ligilactobacillus</taxon>
    </lineage>
</organism>
<dbReference type="InterPro" id="IPR052933">
    <property type="entry name" value="DNA_Protect_Modify"/>
</dbReference>
<dbReference type="InterPro" id="IPR048375">
    <property type="entry name" value="YtxK-like_N"/>
</dbReference>
<dbReference type="InterPro" id="IPR003356">
    <property type="entry name" value="DNA_methylase_A-5"/>
</dbReference>
<dbReference type="RefSeq" id="WP_057906307.1">
    <property type="nucleotide sequence ID" value="NZ_AYYZ01000011.1"/>
</dbReference>
<dbReference type="PANTHER" id="PTHR41313">
    <property type="entry name" value="ADENINE-SPECIFIC METHYLTRANSFERASE"/>
    <property type="match status" value="1"/>
</dbReference>
<dbReference type="SUPFAM" id="SSF53335">
    <property type="entry name" value="S-adenosyl-L-methionine-dependent methyltransferases"/>
    <property type="match status" value="1"/>
</dbReference>
<keyword evidence="4" id="KW-1185">Reference proteome</keyword>
<sequence>MELKDIEQAYQTLSQIIEIFQKQLDLSYFDALIEALSDLLENQINGKEEIDDSTVAELEKLYRHLDLNEFSSEEIRQVIQLLLLGSYKKERVQPNHQMTPDSIGYLITFLIEKITSNEKINSMLDLTIGTGNLLAVILNNLKALGNQNLKAYGIDNDDTLLAIADVSLALQRINNVELFHQDALDNLMLPQVDLVVSDLPVGYYPLDERVAQFETHAAEGHSFAHHLLIERGIEKLTENGWGLFVVPSGIFETKEAQPLLKMIQKNGYLQGLLNLPRELFVSEKSRKAILMVQKKGDHAHQASQILLGDFPSLKNKKEFNGFLDEINAWVKENQ</sequence>
<dbReference type="PATRIC" id="fig|1423820.4.peg.142"/>
<dbReference type="Proteomes" id="UP000051291">
    <property type="component" value="Unassembled WGS sequence"/>
</dbReference>
<feature type="domain" description="DNA methylase adenine-specific" evidence="1">
    <location>
        <begin position="98"/>
        <end position="317"/>
    </location>
</feature>
<feature type="domain" description="YtxK-like N-terminal helical" evidence="2">
    <location>
        <begin position="7"/>
        <end position="84"/>
    </location>
</feature>
<dbReference type="InterPro" id="IPR016843">
    <property type="entry name" value="S-AdoMet-dep_Ade-MeTrfase_prd"/>
</dbReference>
<keyword evidence="3" id="KW-0489">Methyltransferase</keyword>
<dbReference type="GO" id="GO:0032259">
    <property type="term" value="P:methylation"/>
    <property type="evidence" value="ECO:0007669"/>
    <property type="project" value="UniProtKB-KW"/>
</dbReference>
<dbReference type="PIRSF" id="PIRSF026567">
    <property type="entry name" value="Adenine_mtase_bact_prd"/>
    <property type="match status" value="1"/>
</dbReference>
<protein>
    <submittedName>
        <fullName evidence="3">Adenine-specific methyltransferase</fullName>
    </submittedName>
</protein>
<dbReference type="EMBL" id="AYYZ01000011">
    <property type="protein sequence ID" value="KRM52996.1"/>
    <property type="molecule type" value="Genomic_DNA"/>
</dbReference>
<gene>
    <name evidence="3" type="ORF">FC64_GL000139</name>
</gene>
<dbReference type="Gene3D" id="3.40.50.150">
    <property type="entry name" value="Vaccinia Virus protein VP39"/>
    <property type="match status" value="1"/>
</dbReference>
<dbReference type="Gene3D" id="1.10.150.470">
    <property type="match status" value="1"/>
</dbReference>
<proteinExistence type="predicted"/>
<keyword evidence="3" id="KW-0808">Transferase</keyword>
<reference evidence="3 4" key="1">
    <citation type="journal article" date="2015" name="Genome Announc.">
        <title>Expanding the biotechnology potential of lactobacilli through comparative genomics of 213 strains and associated genera.</title>
        <authorList>
            <person name="Sun Z."/>
            <person name="Harris H.M."/>
            <person name="McCann A."/>
            <person name="Guo C."/>
            <person name="Argimon S."/>
            <person name="Zhang W."/>
            <person name="Yang X."/>
            <person name="Jeffery I.B."/>
            <person name="Cooney J.C."/>
            <person name="Kagawa T.F."/>
            <person name="Liu W."/>
            <person name="Song Y."/>
            <person name="Salvetti E."/>
            <person name="Wrobel A."/>
            <person name="Rasinkangas P."/>
            <person name="Parkhill J."/>
            <person name="Rea M.C."/>
            <person name="O'Sullivan O."/>
            <person name="Ritari J."/>
            <person name="Douillard F.P."/>
            <person name="Paul Ross R."/>
            <person name="Yang R."/>
            <person name="Briner A.E."/>
            <person name="Felis G.E."/>
            <person name="de Vos W.M."/>
            <person name="Barrangou R."/>
            <person name="Klaenhammer T.R."/>
            <person name="Caufield P.W."/>
            <person name="Cui Y."/>
            <person name="Zhang H."/>
            <person name="O'Toole P.W."/>
        </authorList>
    </citation>
    <scope>NUCLEOTIDE SEQUENCE [LARGE SCALE GENOMIC DNA]</scope>
    <source>
        <strain evidence="3 4">DSM 20653</strain>
    </source>
</reference>
<evidence type="ECO:0000313" key="4">
    <source>
        <dbReference type="Proteomes" id="UP000051291"/>
    </source>
</evidence>
<dbReference type="CDD" id="cd02440">
    <property type="entry name" value="AdoMet_MTases"/>
    <property type="match status" value="1"/>
</dbReference>
<dbReference type="Pfam" id="PF02384">
    <property type="entry name" value="N6_Mtase"/>
    <property type="match status" value="1"/>
</dbReference>
<dbReference type="AlphaFoldDB" id="A0A0R1ZJJ1"/>